<sequence length="303" mass="33095">MWIEATFVALTGASNSIASIAPINKSQLLVISRLEMHSLFVCVSALCFSRQFSDAGPSLCQDCRVNVIYPGAKKTHQQLPENQRIVRIINAYRLVRNTEIRQPNQDLSFIAKVKVGATIRCSAALVASRLLISSSICLGNGTPQSLQILFAGGKTFAVDSVLNPEFCPELSLIHLMNPSAINPIKLCLQNLSLGTNASMMMASPDLSFYGRRHTQIISNRACKTTFLDEDSVFITPNMLCAKNSMKPEKCATSPGDSLLIDHQLCGVNIYGFRCLANAVNGDLYINLSELQPVLSDLIRKLNG</sequence>
<dbReference type="GO" id="GO:0004252">
    <property type="term" value="F:serine-type endopeptidase activity"/>
    <property type="evidence" value="ECO:0007669"/>
    <property type="project" value="InterPro"/>
</dbReference>
<protein>
    <recommendedName>
        <fullName evidence="1">Peptidase S1 domain-containing protein</fullName>
    </recommendedName>
</protein>
<accession>A0A9P9YWS6</accession>
<dbReference type="Proteomes" id="UP001059596">
    <property type="component" value="Chromosome 3R"/>
</dbReference>
<evidence type="ECO:0000313" key="2">
    <source>
        <dbReference type="EMBL" id="KAI8044546.1"/>
    </source>
</evidence>
<name>A0A9P9YWS6_9MUSC</name>
<dbReference type="InterPro" id="IPR043504">
    <property type="entry name" value="Peptidase_S1_PA_chymotrypsin"/>
</dbReference>
<dbReference type="GO" id="GO:0006508">
    <property type="term" value="P:proteolysis"/>
    <property type="evidence" value="ECO:0007669"/>
    <property type="project" value="InterPro"/>
</dbReference>
<dbReference type="Gene3D" id="2.40.10.10">
    <property type="entry name" value="Trypsin-like serine proteases"/>
    <property type="match status" value="1"/>
</dbReference>
<proteinExistence type="predicted"/>
<organism evidence="2 3">
    <name type="scientific">Drosophila gunungcola</name>
    <name type="common">fruit fly</name>
    <dbReference type="NCBI Taxonomy" id="103775"/>
    <lineage>
        <taxon>Eukaryota</taxon>
        <taxon>Metazoa</taxon>
        <taxon>Ecdysozoa</taxon>
        <taxon>Arthropoda</taxon>
        <taxon>Hexapoda</taxon>
        <taxon>Insecta</taxon>
        <taxon>Pterygota</taxon>
        <taxon>Neoptera</taxon>
        <taxon>Endopterygota</taxon>
        <taxon>Diptera</taxon>
        <taxon>Brachycera</taxon>
        <taxon>Muscomorpha</taxon>
        <taxon>Ephydroidea</taxon>
        <taxon>Drosophilidae</taxon>
        <taxon>Drosophila</taxon>
        <taxon>Sophophora</taxon>
    </lineage>
</organism>
<dbReference type="InterPro" id="IPR001254">
    <property type="entry name" value="Trypsin_dom"/>
</dbReference>
<gene>
    <name evidence="2" type="ORF">M5D96_000715</name>
</gene>
<dbReference type="EMBL" id="JAMKOV010000001">
    <property type="protein sequence ID" value="KAI8044546.1"/>
    <property type="molecule type" value="Genomic_DNA"/>
</dbReference>
<evidence type="ECO:0000259" key="1">
    <source>
        <dbReference type="Pfam" id="PF00089"/>
    </source>
</evidence>
<dbReference type="AlphaFoldDB" id="A0A9P9YWS6"/>
<dbReference type="InterPro" id="IPR009003">
    <property type="entry name" value="Peptidase_S1_PA"/>
</dbReference>
<evidence type="ECO:0000313" key="3">
    <source>
        <dbReference type="Proteomes" id="UP001059596"/>
    </source>
</evidence>
<dbReference type="Pfam" id="PF00089">
    <property type="entry name" value="Trypsin"/>
    <property type="match status" value="1"/>
</dbReference>
<comment type="caution">
    <text evidence="2">The sequence shown here is derived from an EMBL/GenBank/DDBJ whole genome shotgun (WGS) entry which is preliminary data.</text>
</comment>
<feature type="domain" description="Peptidase S1" evidence="1">
    <location>
        <begin position="105"/>
        <end position="291"/>
    </location>
</feature>
<dbReference type="SUPFAM" id="SSF50494">
    <property type="entry name" value="Trypsin-like serine proteases"/>
    <property type="match status" value="1"/>
</dbReference>
<reference evidence="2" key="1">
    <citation type="journal article" date="2023" name="Genome Biol. Evol.">
        <title>Long-read-based Genome Assembly of Drosophila gunungcola Reveals Fewer Chemosensory Genes in Flower-breeding Species.</title>
        <authorList>
            <person name="Negi A."/>
            <person name="Liao B.Y."/>
            <person name="Yeh S.D."/>
        </authorList>
    </citation>
    <scope>NUCLEOTIDE SEQUENCE</scope>
    <source>
        <strain evidence="2">Sukarami</strain>
    </source>
</reference>
<keyword evidence="3" id="KW-1185">Reference proteome</keyword>
<dbReference type="OrthoDB" id="7851799at2759"/>